<dbReference type="AlphaFoldDB" id="A0A2D4MMW7"/>
<name>A0A2D4MMW7_9SAUR</name>
<sequence>MVDVAGQAWEKGRGRGSEREREREKEKERERGSKNSKRCSLTSTWHFSSHSGEKKYLPVTFLGVYFFSPTAEGTFSLQDTLVEVSSKFGCSKMLHGRPQMNWILSPFFCG</sequence>
<reference evidence="2" key="1">
    <citation type="submission" date="2017-07" db="EMBL/GenBank/DDBJ databases">
        <authorList>
            <person name="Mikheyev A."/>
            <person name="Grau M."/>
        </authorList>
    </citation>
    <scope>NUCLEOTIDE SEQUENCE</scope>
    <source>
        <tissue evidence="2">Venom_gland</tissue>
    </source>
</reference>
<dbReference type="EMBL" id="IACM01107826">
    <property type="protein sequence ID" value="LAB34408.1"/>
    <property type="molecule type" value="Transcribed_RNA"/>
</dbReference>
<organism evidence="2">
    <name type="scientific">Micrurus spixii</name>
    <name type="common">Amazon coral snake</name>
    <dbReference type="NCBI Taxonomy" id="129469"/>
    <lineage>
        <taxon>Eukaryota</taxon>
        <taxon>Metazoa</taxon>
        <taxon>Chordata</taxon>
        <taxon>Craniata</taxon>
        <taxon>Vertebrata</taxon>
        <taxon>Euteleostomi</taxon>
        <taxon>Lepidosauria</taxon>
        <taxon>Squamata</taxon>
        <taxon>Bifurcata</taxon>
        <taxon>Unidentata</taxon>
        <taxon>Episquamata</taxon>
        <taxon>Toxicofera</taxon>
        <taxon>Serpentes</taxon>
        <taxon>Colubroidea</taxon>
        <taxon>Elapidae</taxon>
        <taxon>Elapinae</taxon>
        <taxon>Micrurus</taxon>
    </lineage>
</organism>
<proteinExistence type="predicted"/>
<evidence type="ECO:0000256" key="1">
    <source>
        <dbReference type="SAM" id="MobiDB-lite"/>
    </source>
</evidence>
<feature type="region of interest" description="Disordered" evidence="1">
    <location>
        <begin position="1"/>
        <end position="38"/>
    </location>
</feature>
<feature type="compositionally biased region" description="Basic and acidic residues" evidence="1">
    <location>
        <begin position="10"/>
        <end position="33"/>
    </location>
</feature>
<evidence type="ECO:0000313" key="2">
    <source>
        <dbReference type="EMBL" id="LAB34408.1"/>
    </source>
</evidence>
<protein>
    <submittedName>
        <fullName evidence="2">Uncharacterized protein</fullName>
    </submittedName>
</protein>
<accession>A0A2D4MMW7</accession>
<reference evidence="2" key="2">
    <citation type="submission" date="2017-11" db="EMBL/GenBank/DDBJ databases">
        <title>Coralsnake Venomics: Analyses of Venom Gland Transcriptomes and Proteomes of Six Brazilian Taxa.</title>
        <authorList>
            <person name="Aird S.D."/>
            <person name="Jorge da Silva N."/>
            <person name="Qiu L."/>
            <person name="Villar-Briones A."/>
            <person name="Aparecida-Saddi V."/>
            <person name="Campos-Telles M.P."/>
            <person name="Grau M."/>
            <person name="Mikheyev A.S."/>
        </authorList>
    </citation>
    <scope>NUCLEOTIDE SEQUENCE</scope>
    <source>
        <tissue evidence="2">Venom_gland</tissue>
    </source>
</reference>